<feature type="domain" description="Response regulatory" evidence="5">
    <location>
        <begin position="1"/>
        <end position="114"/>
    </location>
</feature>
<dbReference type="PRINTS" id="PR00038">
    <property type="entry name" value="HTHLUXR"/>
</dbReference>
<accession>A0ABT6GKP7</accession>
<dbReference type="PANTHER" id="PTHR45566:SF2">
    <property type="entry name" value="NARL SUBFAMILY"/>
    <property type="match status" value="1"/>
</dbReference>
<dbReference type="InterPro" id="IPR051015">
    <property type="entry name" value="EvgA-like"/>
</dbReference>
<dbReference type="SMART" id="SM00421">
    <property type="entry name" value="HTH_LUXR"/>
    <property type="match status" value="1"/>
</dbReference>
<evidence type="ECO:0000256" key="2">
    <source>
        <dbReference type="ARBA" id="ARBA00023125"/>
    </source>
</evidence>
<dbReference type="Proteomes" id="UP001154266">
    <property type="component" value="Unassembled WGS sequence"/>
</dbReference>
<dbReference type="InterPro" id="IPR000792">
    <property type="entry name" value="Tscrpt_reg_LuxR_C"/>
</dbReference>
<evidence type="ECO:0000313" key="7">
    <source>
        <dbReference type="Proteomes" id="UP001154266"/>
    </source>
</evidence>
<proteinExistence type="predicted"/>
<dbReference type="CDD" id="cd06170">
    <property type="entry name" value="LuxR_C_like"/>
    <property type="match status" value="1"/>
</dbReference>
<reference evidence="6" key="1">
    <citation type="journal article" date="2023" name="Environ. Microbiol.">
        <title>The 2-methylpropene degradation pathway in Mycobacteriaceae family strains.</title>
        <authorList>
            <person name="Helbich S."/>
            <person name="Barrantes I."/>
            <person name="Dos Anjos Borges L.G."/>
            <person name="Pieper D.H."/>
            <person name="Vainshtein Y."/>
            <person name="Sohn K."/>
            <person name="Engesser K.H."/>
        </authorList>
    </citation>
    <scope>NUCLEOTIDE SEQUENCE</scope>
    <source>
        <strain evidence="6">IBE100</strain>
    </source>
</reference>
<name>A0ABT6GKP7_MYCGU</name>
<dbReference type="SUPFAM" id="SSF52172">
    <property type="entry name" value="CheY-like"/>
    <property type="match status" value="1"/>
</dbReference>
<dbReference type="InterPro" id="IPR058245">
    <property type="entry name" value="NreC/VraR/RcsB-like_REC"/>
</dbReference>
<protein>
    <submittedName>
        <fullName evidence="6">Response regulator transcription factor</fullName>
    </submittedName>
</protein>
<evidence type="ECO:0000259" key="4">
    <source>
        <dbReference type="PROSITE" id="PS50043"/>
    </source>
</evidence>
<dbReference type="Pfam" id="PF00072">
    <property type="entry name" value="Response_reg"/>
    <property type="match status" value="1"/>
</dbReference>
<gene>
    <name evidence="6" type="ORF">MNO81_04080</name>
</gene>
<dbReference type="InterPro" id="IPR011006">
    <property type="entry name" value="CheY-like_superfamily"/>
</dbReference>
<dbReference type="PROSITE" id="PS50043">
    <property type="entry name" value="HTH_LUXR_2"/>
    <property type="match status" value="1"/>
</dbReference>
<dbReference type="Gene3D" id="3.40.50.2300">
    <property type="match status" value="1"/>
</dbReference>
<evidence type="ECO:0000256" key="1">
    <source>
        <dbReference type="ARBA" id="ARBA00022553"/>
    </source>
</evidence>
<dbReference type="EMBL" id="JAKZMO010000003">
    <property type="protein sequence ID" value="MDG5481970.1"/>
    <property type="molecule type" value="Genomic_DNA"/>
</dbReference>
<dbReference type="PANTHER" id="PTHR45566">
    <property type="entry name" value="HTH-TYPE TRANSCRIPTIONAL REGULATOR YHJB-RELATED"/>
    <property type="match status" value="1"/>
</dbReference>
<evidence type="ECO:0000256" key="3">
    <source>
        <dbReference type="PROSITE-ProRule" id="PRU00169"/>
    </source>
</evidence>
<evidence type="ECO:0000313" key="6">
    <source>
        <dbReference type="EMBL" id="MDG5481970.1"/>
    </source>
</evidence>
<sequence>MVDDHPIVHLGVERVVEDFADIEMCPGAHSGKAGAALAAQLRPDLVLLDLHLPDLSLPEAATAIRSARPAVKLILFTGDNNPTVGQVANLVGVDGIVHKDNACGVLITAIREVMAGRRYCDPAIGGASLMLPRREYQVLKRLAMGESNSQIASHLGLADNTIKSYIQSLLVNLNARNRLDAVIKAQQAGIL</sequence>
<feature type="domain" description="HTH luxR-type" evidence="4">
    <location>
        <begin position="124"/>
        <end position="189"/>
    </location>
</feature>
<keyword evidence="7" id="KW-1185">Reference proteome</keyword>
<dbReference type="CDD" id="cd17535">
    <property type="entry name" value="REC_NarL-like"/>
    <property type="match status" value="1"/>
</dbReference>
<dbReference type="InterPro" id="IPR001789">
    <property type="entry name" value="Sig_transdc_resp-reg_receiver"/>
</dbReference>
<keyword evidence="1 3" id="KW-0597">Phosphoprotein</keyword>
<dbReference type="SUPFAM" id="SSF46894">
    <property type="entry name" value="C-terminal effector domain of the bipartite response regulators"/>
    <property type="match status" value="1"/>
</dbReference>
<organism evidence="6 7">
    <name type="scientific">Mycolicibacterium gadium</name>
    <name type="common">Mycobacterium gadium</name>
    <dbReference type="NCBI Taxonomy" id="1794"/>
    <lineage>
        <taxon>Bacteria</taxon>
        <taxon>Bacillati</taxon>
        <taxon>Actinomycetota</taxon>
        <taxon>Actinomycetes</taxon>
        <taxon>Mycobacteriales</taxon>
        <taxon>Mycobacteriaceae</taxon>
        <taxon>Mycolicibacterium</taxon>
    </lineage>
</organism>
<feature type="modified residue" description="4-aspartylphosphate" evidence="3">
    <location>
        <position position="49"/>
    </location>
</feature>
<evidence type="ECO:0000259" key="5">
    <source>
        <dbReference type="PROSITE" id="PS50110"/>
    </source>
</evidence>
<dbReference type="Pfam" id="PF00196">
    <property type="entry name" value="GerE"/>
    <property type="match status" value="1"/>
</dbReference>
<dbReference type="InterPro" id="IPR016032">
    <property type="entry name" value="Sig_transdc_resp-reg_C-effctor"/>
</dbReference>
<comment type="caution">
    <text evidence="6">The sequence shown here is derived from an EMBL/GenBank/DDBJ whole genome shotgun (WGS) entry which is preliminary data.</text>
</comment>
<keyword evidence="2" id="KW-0238">DNA-binding</keyword>
<dbReference type="SMART" id="SM00448">
    <property type="entry name" value="REC"/>
    <property type="match status" value="1"/>
</dbReference>
<dbReference type="PROSITE" id="PS50110">
    <property type="entry name" value="RESPONSE_REGULATORY"/>
    <property type="match status" value="1"/>
</dbReference>